<gene>
    <name evidence="2" type="ORF">SSX86_012518</name>
</gene>
<accession>A0AAP0D8T4</accession>
<dbReference type="Pfam" id="PF13966">
    <property type="entry name" value="zf-RVT"/>
    <property type="match status" value="1"/>
</dbReference>
<dbReference type="Proteomes" id="UP001408789">
    <property type="component" value="Unassembled WGS sequence"/>
</dbReference>
<sequence length="152" mass="17006">MRVIDGRHPFCVEGGPAGVWKAIVAVNSKLHIDNVWMQSCMAEAHFRWVWKGDDFCVLSVKGLRRLISSKGSGQHNFVLHWSKLMPNKVNLFVWGAQRNRIATGDALIERNIQALRCADCVTKGCCLFANEVVLKKITVSRSACMDDAPTSY</sequence>
<evidence type="ECO:0000313" key="3">
    <source>
        <dbReference type="Proteomes" id="UP001408789"/>
    </source>
</evidence>
<name>A0AAP0D8T4_9ASTR</name>
<feature type="domain" description="Reverse transcriptase zinc-binding" evidence="1">
    <location>
        <begin position="65"/>
        <end position="121"/>
    </location>
</feature>
<dbReference type="AlphaFoldDB" id="A0AAP0D8T4"/>
<dbReference type="InterPro" id="IPR026960">
    <property type="entry name" value="RVT-Znf"/>
</dbReference>
<keyword evidence="3" id="KW-1185">Reference proteome</keyword>
<protein>
    <recommendedName>
        <fullName evidence="1">Reverse transcriptase zinc-binding domain-containing protein</fullName>
    </recommendedName>
</protein>
<evidence type="ECO:0000313" key="2">
    <source>
        <dbReference type="EMBL" id="KAK9068405.1"/>
    </source>
</evidence>
<dbReference type="EMBL" id="JBCNJP010000014">
    <property type="protein sequence ID" value="KAK9068405.1"/>
    <property type="molecule type" value="Genomic_DNA"/>
</dbReference>
<comment type="caution">
    <text evidence="2">The sequence shown here is derived from an EMBL/GenBank/DDBJ whole genome shotgun (WGS) entry which is preliminary data.</text>
</comment>
<organism evidence="2 3">
    <name type="scientific">Deinandra increscens subsp. villosa</name>
    <dbReference type="NCBI Taxonomy" id="3103831"/>
    <lineage>
        <taxon>Eukaryota</taxon>
        <taxon>Viridiplantae</taxon>
        <taxon>Streptophyta</taxon>
        <taxon>Embryophyta</taxon>
        <taxon>Tracheophyta</taxon>
        <taxon>Spermatophyta</taxon>
        <taxon>Magnoliopsida</taxon>
        <taxon>eudicotyledons</taxon>
        <taxon>Gunneridae</taxon>
        <taxon>Pentapetalae</taxon>
        <taxon>asterids</taxon>
        <taxon>campanulids</taxon>
        <taxon>Asterales</taxon>
        <taxon>Asteraceae</taxon>
        <taxon>Asteroideae</taxon>
        <taxon>Heliantheae alliance</taxon>
        <taxon>Madieae</taxon>
        <taxon>Madiinae</taxon>
        <taxon>Deinandra</taxon>
    </lineage>
</organism>
<reference evidence="2 3" key="1">
    <citation type="submission" date="2024-04" db="EMBL/GenBank/DDBJ databases">
        <title>The reference genome of an endangered Asteraceae, Deinandra increscens subsp. villosa, native to the Central Coast of California.</title>
        <authorList>
            <person name="Guilliams M."/>
            <person name="Hasenstab-Lehman K."/>
            <person name="Meyer R."/>
            <person name="Mcevoy S."/>
        </authorList>
    </citation>
    <scope>NUCLEOTIDE SEQUENCE [LARGE SCALE GENOMIC DNA]</scope>
    <source>
        <tissue evidence="2">Leaf</tissue>
    </source>
</reference>
<proteinExistence type="predicted"/>
<evidence type="ECO:0000259" key="1">
    <source>
        <dbReference type="Pfam" id="PF13966"/>
    </source>
</evidence>